<dbReference type="GO" id="GO:0007165">
    <property type="term" value="P:signal transduction"/>
    <property type="evidence" value="ECO:0007669"/>
    <property type="project" value="TreeGrafter"/>
</dbReference>
<dbReference type="SUPFAM" id="SSF48464">
    <property type="entry name" value="ENTH/VHS domain"/>
    <property type="match status" value="1"/>
</dbReference>
<protein>
    <submittedName>
        <fullName evidence="8">TOM1-like protein 2</fullName>
    </submittedName>
</protein>
<organism evidence="8 9">
    <name type="scientific">Elysia marginata</name>
    <dbReference type="NCBI Taxonomy" id="1093978"/>
    <lineage>
        <taxon>Eukaryota</taxon>
        <taxon>Metazoa</taxon>
        <taxon>Spiralia</taxon>
        <taxon>Lophotrochozoa</taxon>
        <taxon>Mollusca</taxon>
        <taxon>Gastropoda</taxon>
        <taxon>Heterobranchia</taxon>
        <taxon>Euthyneura</taxon>
        <taxon>Panpulmonata</taxon>
        <taxon>Sacoglossa</taxon>
        <taxon>Placobranchoidea</taxon>
        <taxon>Plakobranchidae</taxon>
        <taxon>Elysia</taxon>
    </lineage>
</organism>
<dbReference type="GO" id="GO:0035091">
    <property type="term" value="F:phosphatidylinositol binding"/>
    <property type="evidence" value="ECO:0007669"/>
    <property type="project" value="InterPro"/>
</dbReference>
<dbReference type="PANTHER" id="PTHR13856">
    <property type="entry name" value="VHS DOMAIN CONTAINING PROTEIN FAMILY"/>
    <property type="match status" value="1"/>
</dbReference>
<dbReference type="GO" id="GO:0043130">
    <property type="term" value="F:ubiquitin binding"/>
    <property type="evidence" value="ECO:0007669"/>
    <property type="project" value="InterPro"/>
</dbReference>
<feature type="coiled-coil region" evidence="4">
    <location>
        <begin position="269"/>
        <end position="296"/>
    </location>
</feature>
<evidence type="ECO:0000256" key="5">
    <source>
        <dbReference type="SAM" id="MobiDB-lite"/>
    </source>
</evidence>
<comment type="similarity">
    <text evidence="1">Belongs to the TOM1 family.</text>
</comment>
<dbReference type="InterPro" id="IPR004152">
    <property type="entry name" value="GAT_dom"/>
</dbReference>
<accession>A0AAV4FFR7</accession>
<dbReference type="InterPro" id="IPR002014">
    <property type="entry name" value="VHS_dom"/>
</dbReference>
<comment type="caution">
    <text evidence="8">The sequence shown here is derived from an EMBL/GenBank/DDBJ whole genome shotgun (WGS) entry which is preliminary data.</text>
</comment>
<dbReference type="InterPro" id="IPR008942">
    <property type="entry name" value="ENTH_VHS"/>
</dbReference>
<dbReference type="PROSITE" id="PS50909">
    <property type="entry name" value="GAT"/>
    <property type="match status" value="1"/>
</dbReference>
<dbReference type="InterPro" id="IPR014645">
    <property type="entry name" value="TOM1"/>
</dbReference>
<dbReference type="SUPFAM" id="SSF89009">
    <property type="entry name" value="GAT-like domain"/>
    <property type="match status" value="1"/>
</dbReference>
<feature type="compositionally biased region" description="Low complexity" evidence="5">
    <location>
        <begin position="418"/>
        <end position="432"/>
    </location>
</feature>
<evidence type="ECO:0000256" key="1">
    <source>
        <dbReference type="ARBA" id="ARBA00007708"/>
    </source>
</evidence>
<evidence type="ECO:0000256" key="3">
    <source>
        <dbReference type="ARBA" id="ARBA00022927"/>
    </source>
</evidence>
<keyword evidence="2" id="KW-0813">Transport</keyword>
<evidence type="ECO:0000313" key="9">
    <source>
        <dbReference type="Proteomes" id="UP000762676"/>
    </source>
</evidence>
<evidence type="ECO:0000256" key="4">
    <source>
        <dbReference type="SAM" id="Coils"/>
    </source>
</evidence>
<gene>
    <name evidence="8" type="ORF">ElyMa_003820800</name>
</gene>
<evidence type="ECO:0000313" key="8">
    <source>
        <dbReference type="EMBL" id="GFR71715.1"/>
    </source>
</evidence>
<dbReference type="GO" id="GO:0030276">
    <property type="term" value="F:clathrin binding"/>
    <property type="evidence" value="ECO:0007669"/>
    <property type="project" value="TreeGrafter"/>
</dbReference>
<name>A0AAV4FFR7_9GAST</name>
<dbReference type="Gene3D" id="1.20.58.160">
    <property type="match status" value="1"/>
</dbReference>
<dbReference type="EMBL" id="BMAT01007806">
    <property type="protein sequence ID" value="GFR71715.1"/>
    <property type="molecule type" value="Genomic_DNA"/>
</dbReference>
<sequence length="547" mass="60193">MAAIFGHGNPLATQVGQLIEQATDGLHATENWSLYMEVCDVINETDEGPKDAIRAFRKRLSQNVGKNYTAVMYCLTCMESCVKNCGRRFHIQVANKDFLHDLIKIIGPKNDPPQVVQEKILSMIQTWADAFRGNAELKEVEKVYQELKQKGIEFPMTDLDNLAPIHTPARSVPESEQSHVRSGSARGAPPAGMAPVQRYPPAAFPPGGYPPAAGRVDTPGTGVDGPLTSDQTAKLRRELDVVQGNIRVMSEMLTELTPTAIDPSDLELLQELNRTCRQMQSRLVELLNEIATEEITNDLLRVNDDLNNVFLRYERFERYRTGQTGQASTPVAEPTPTHDTLPPAYDQLPGAANPRVGNLIDLSDEPPAAAAPPPPNLTAQMVAMNLGGRSNPPNASSGPAQPPPKQNPETDDFDMFAQSRQSFDQSRQSLSSTQYDTQQSDTYSGGLRQAVTQKTTMSDEETLKLQDKETDYDEMEQWLATHGGETSGRTQEPITSSEFDRFLLERGAAAASTDNVPSIPAQTGSQQQSRTTRTLQKDDEENPLFAL</sequence>
<feature type="compositionally biased region" description="Polar residues" evidence="5">
    <location>
        <begin position="433"/>
        <end position="443"/>
    </location>
</feature>
<dbReference type="CDD" id="cd14233">
    <property type="entry name" value="GAT_TOM1_like"/>
    <property type="match status" value="1"/>
</dbReference>
<dbReference type="Pfam" id="PF00790">
    <property type="entry name" value="VHS"/>
    <property type="match status" value="1"/>
</dbReference>
<dbReference type="PROSITE" id="PS50179">
    <property type="entry name" value="VHS"/>
    <property type="match status" value="1"/>
</dbReference>
<keyword evidence="4" id="KW-0175">Coiled coil</keyword>
<dbReference type="Pfam" id="PF03127">
    <property type="entry name" value="GAT"/>
    <property type="match status" value="1"/>
</dbReference>
<keyword evidence="3" id="KW-0653">Protein transport</keyword>
<feature type="region of interest" description="Disordered" evidence="5">
    <location>
        <begin position="509"/>
        <end position="547"/>
    </location>
</feature>
<reference evidence="8 9" key="1">
    <citation type="journal article" date="2021" name="Elife">
        <title>Chloroplast acquisition without the gene transfer in kleptoplastic sea slugs, Plakobranchus ocellatus.</title>
        <authorList>
            <person name="Maeda T."/>
            <person name="Takahashi S."/>
            <person name="Yoshida T."/>
            <person name="Shimamura S."/>
            <person name="Takaki Y."/>
            <person name="Nagai Y."/>
            <person name="Toyoda A."/>
            <person name="Suzuki Y."/>
            <person name="Arimoto A."/>
            <person name="Ishii H."/>
            <person name="Satoh N."/>
            <person name="Nishiyama T."/>
            <person name="Hasebe M."/>
            <person name="Maruyama T."/>
            <person name="Minagawa J."/>
            <person name="Obokata J."/>
            <person name="Shigenobu S."/>
        </authorList>
    </citation>
    <scope>NUCLEOTIDE SEQUENCE [LARGE SCALE GENOMIC DNA]</scope>
</reference>
<evidence type="ECO:0000259" key="7">
    <source>
        <dbReference type="PROSITE" id="PS50909"/>
    </source>
</evidence>
<dbReference type="InterPro" id="IPR038425">
    <property type="entry name" value="GAT_sf"/>
</dbReference>
<dbReference type="Gene3D" id="1.25.40.90">
    <property type="match status" value="1"/>
</dbReference>
<dbReference type="GO" id="GO:0005768">
    <property type="term" value="C:endosome"/>
    <property type="evidence" value="ECO:0007669"/>
    <property type="project" value="TreeGrafter"/>
</dbReference>
<evidence type="ECO:0000256" key="2">
    <source>
        <dbReference type="ARBA" id="ARBA00022448"/>
    </source>
</evidence>
<feature type="domain" description="GAT" evidence="7">
    <location>
        <begin position="230"/>
        <end position="318"/>
    </location>
</feature>
<dbReference type="AlphaFoldDB" id="A0AAV4FFR7"/>
<dbReference type="CDD" id="cd03565">
    <property type="entry name" value="VHS_Tom1_like"/>
    <property type="match status" value="1"/>
</dbReference>
<feature type="region of interest" description="Disordered" evidence="5">
    <location>
        <begin position="321"/>
        <end position="460"/>
    </location>
</feature>
<feature type="region of interest" description="Disordered" evidence="5">
    <location>
        <begin position="169"/>
        <end position="234"/>
    </location>
</feature>
<proteinExistence type="inferred from homology"/>
<dbReference type="PANTHER" id="PTHR13856:SF137">
    <property type="entry name" value="GH05942P"/>
    <property type="match status" value="1"/>
</dbReference>
<dbReference type="Proteomes" id="UP000762676">
    <property type="component" value="Unassembled WGS sequence"/>
</dbReference>
<evidence type="ECO:0000259" key="6">
    <source>
        <dbReference type="PROSITE" id="PS50179"/>
    </source>
</evidence>
<dbReference type="SMART" id="SM00288">
    <property type="entry name" value="VHS"/>
    <property type="match status" value="1"/>
</dbReference>
<keyword evidence="9" id="KW-1185">Reference proteome</keyword>
<feature type="compositionally biased region" description="Acidic residues" evidence="5">
    <location>
        <begin position="538"/>
        <end position="547"/>
    </location>
</feature>
<dbReference type="GO" id="GO:0016020">
    <property type="term" value="C:membrane"/>
    <property type="evidence" value="ECO:0007669"/>
    <property type="project" value="TreeGrafter"/>
</dbReference>
<dbReference type="PIRSF" id="PIRSF036948">
    <property type="entry name" value="TOM1"/>
    <property type="match status" value="1"/>
</dbReference>
<dbReference type="GO" id="GO:0015031">
    <property type="term" value="P:protein transport"/>
    <property type="evidence" value="ECO:0007669"/>
    <property type="project" value="UniProtKB-KW"/>
</dbReference>
<feature type="compositionally biased region" description="Low complexity" evidence="5">
    <location>
        <begin position="522"/>
        <end position="534"/>
    </location>
</feature>
<feature type="domain" description="VHS" evidence="6">
    <location>
        <begin position="22"/>
        <end position="155"/>
    </location>
</feature>